<dbReference type="InterPro" id="IPR029454">
    <property type="entry name" value="ODR-4-like"/>
</dbReference>
<sequence>MRQGQAEESIERSFGELIQRRAGPQVGLVVGKHNVGSRDLLLGLIKTPAQDGQEALLASSSASSANVTAPTNSSSSSSKQGKKKGAGGSGGVGATPQPAVNLTLDTDWVVEHAAQVSRMLPGGLAVLGLYVFCTDPSYQSLLAQLCAVLAAIASQCCQPQGGPGRKCGVVSCGGDWGVGP</sequence>
<keyword evidence="3" id="KW-0812">Transmembrane</keyword>
<comment type="subcellular location">
    <subcellularLocation>
        <location evidence="1">Membrane</location>
    </subcellularLocation>
</comment>
<keyword evidence="4" id="KW-1133">Transmembrane helix</keyword>
<organism evidence="7 8">
    <name type="scientific">Dunaliella salina</name>
    <name type="common">Green alga</name>
    <name type="synonym">Protococcus salinus</name>
    <dbReference type="NCBI Taxonomy" id="3046"/>
    <lineage>
        <taxon>Eukaryota</taxon>
        <taxon>Viridiplantae</taxon>
        <taxon>Chlorophyta</taxon>
        <taxon>core chlorophytes</taxon>
        <taxon>Chlorophyceae</taxon>
        <taxon>CS clade</taxon>
        <taxon>Chlamydomonadales</taxon>
        <taxon>Dunaliellaceae</taxon>
        <taxon>Dunaliella</taxon>
    </lineage>
</organism>
<evidence type="ECO:0000256" key="1">
    <source>
        <dbReference type="ARBA" id="ARBA00004370"/>
    </source>
</evidence>
<dbReference type="PANTHER" id="PTHR33966:SF1">
    <property type="entry name" value="PROTEIN ODR-4 HOMOLOG"/>
    <property type="match status" value="1"/>
</dbReference>
<proteinExistence type="inferred from homology"/>
<gene>
    <name evidence="7" type="ORF">DUNSADRAFT_12457</name>
</gene>
<dbReference type="PANTHER" id="PTHR33966">
    <property type="entry name" value="PROTEIN ODR-4 HOMOLOG"/>
    <property type="match status" value="1"/>
</dbReference>
<dbReference type="Proteomes" id="UP000815325">
    <property type="component" value="Unassembled WGS sequence"/>
</dbReference>
<reference evidence="7" key="1">
    <citation type="submission" date="2017-08" db="EMBL/GenBank/DDBJ databases">
        <authorList>
            <person name="Polle J.E."/>
            <person name="Barry K."/>
            <person name="Cushman J."/>
            <person name="Schmutz J."/>
            <person name="Tran D."/>
            <person name="Hathwaick L.T."/>
            <person name="Yim W.C."/>
            <person name="Jenkins J."/>
            <person name="Mckie-Krisberg Z.M."/>
            <person name="Prochnik S."/>
            <person name="Lindquist E."/>
            <person name="Dockter R.B."/>
            <person name="Adam C."/>
            <person name="Molina H."/>
            <person name="Bunkerborg J."/>
            <person name="Jin E."/>
            <person name="Buchheim M."/>
            <person name="Magnuson J."/>
        </authorList>
    </citation>
    <scope>NUCLEOTIDE SEQUENCE</scope>
    <source>
        <strain evidence="7">CCAP 19/18</strain>
    </source>
</reference>
<evidence type="ECO:0000313" key="8">
    <source>
        <dbReference type="Proteomes" id="UP000815325"/>
    </source>
</evidence>
<accession>A0ABQ7H3U1</accession>
<evidence type="ECO:0000313" key="7">
    <source>
        <dbReference type="EMBL" id="KAF5841529.1"/>
    </source>
</evidence>
<feature type="region of interest" description="Disordered" evidence="6">
    <location>
        <begin position="55"/>
        <end position="97"/>
    </location>
</feature>
<feature type="compositionally biased region" description="Low complexity" evidence="6">
    <location>
        <begin position="55"/>
        <end position="79"/>
    </location>
</feature>
<evidence type="ECO:0000256" key="3">
    <source>
        <dbReference type="ARBA" id="ARBA00022692"/>
    </source>
</evidence>
<keyword evidence="8" id="KW-1185">Reference proteome</keyword>
<evidence type="ECO:0000256" key="2">
    <source>
        <dbReference type="ARBA" id="ARBA00010131"/>
    </source>
</evidence>
<dbReference type="Pfam" id="PF14778">
    <property type="entry name" value="ODR4-like"/>
    <property type="match status" value="1"/>
</dbReference>
<keyword evidence="5" id="KW-0472">Membrane</keyword>
<evidence type="ECO:0000256" key="5">
    <source>
        <dbReference type="ARBA" id="ARBA00023136"/>
    </source>
</evidence>
<name>A0ABQ7H3U1_DUNSA</name>
<protein>
    <submittedName>
        <fullName evidence="7">Olfactory receptor 4-like-domain-containing protein</fullName>
    </submittedName>
</protein>
<evidence type="ECO:0000256" key="4">
    <source>
        <dbReference type="ARBA" id="ARBA00022989"/>
    </source>
</evidence>
<comment type="similarity">
    <text evidence="2">Belongs to the ODR-4 family.</text>
</comment>
<evidence type="ECO:0000256" key="6">
    <source>
        <dbReference type="SAM" id="MobiDB-lite"/>
    </source>
</evidence>
<comment type="caution">
    <text evidence="7">The sequence shown here is derived from an EMBL/GenBank/DDBJ whole genome shotgun (WGS) entry which is preliminary data.</text>
</comment>
<keyword evidence="7" id="KW-0675">Receptor</keyword>
<dbReference type="EMBL" id="MU069483">
    <property type="protein sequence ID" value="KAF5841529.1"/>
    <property type="molecule type" value="Genomic_DNA"/>
</dbReference>